<evidence type="ECO:0000256" key="3">
    <source>
        <dbReference type="SAM" id="MobiDB-lite"/>
    </source>
</evidence>
<evidence type="ECO:0000313" key="5">
    <source>
        <dbReference type="EMBL" id="CAB3386593.1"/>
    </source>
</evidence>
<dbReference type="PANTHER" id="PTHR22880:SF225">
    <property type="entry name" value="BROMODOMAIN-CONTAINING PROTEIN BET-1-RELATED"/>
    <property type="match status" value="1"/>
</dbReference>
<dbReference type="InterPro" id="IPR050935">
    <property type="entry name" value="Bromo_chromatin_reader"/>
</dbReference>
<evidence type="ECO:0000259" key="4">
    <source>
        <dbReference type="PROSITE" id="PS50014"/>
    </source>
</evidence>
<feature type="region of interest" description="Disordered" evidence="3">
    <location>
        <begin position="65"/>
        <end position="95"/>
    </location>
</feature>
<dbReference type="GO" id="GO:0006355">
    <property type="term" value="P:regulation of DNA-templated transcription"/>
    <property type="evidence" value="ECO:0007669"/>
    <property type="project" value="TreeGrafter"/>
</dbReference>
<dbReference type="GO" id="GO:0000785">
    <property type="term" value="C:chromatin"/>
    <property type="evidence" value="ECO:0007669"/>
    <property type="project" value="TreeGrafter"/>
</dbReference>
<name>A0A8S1E0V0_9INSE</name>
<accession>A0A8S1E0V0</accession>
<keyword evidence="1 2" id="KW-0103">Bromodomain</keyword>
<evidence type="ECO:0000256" key="1">
    <source>
        <dbReference type="ARBA" id="ARBA00023117"/>
    </source>
</evidence>
<feature type="region of interest" description="Disordered" evidence="3">
    <location>
        <begin position="237"/>
        <end position="265"/>
    </location>
</feature>
<comment type="caution">
    <text evidence="5">The sequence shown here is derived from an EMBL/GenBank/DDBJ whole genome shotgun (WGS) entry which is preliminary data.</text>
</comment>
<dbReference type="Gene3D" id="1.20.920.10">
    <property type="entry name" value="Bromodomain-like"/>
    <property type="match status" value="1"/>
</dbReference>
<dbReference type="Pfam" id="PF00439">
    <property type="entry name" value="Bromodomain"/>
    <property type="match status" value="1"/>
</dbReference>
<dbReference type="EMBL" id="CADEPI010000494">
    <property type="protein sequence ID" value="CAB3386593.1"/>
    <property type="molecule type" value="Genomic_DNA"/>
</dbReference>
<dbReference type="SMART" id="SM00297">
    <property type="entry name" value="BROMO"/>
    <property type="match status" value="1"/>
</dbReference>
<proteinExistence type="predicted"/>
<keyword evidence="6" id="KW-1185">Reference proteome</keyword>
<dbReference type="OrthoDB" id="6017at2759"/>
<feature type="region of interest" description="Disordered" evidence="3">
    <location>
        <begin position="329"/>
        <end position="350"/>
    </location>
</feature>
<feature type="domain" description="Bromo" evidence="4">
    <location>
        <begin position="131"/>
        <end position="203"/>
    </location>
</feature>
<protein>
    <recommendedName>
        <fullName evidence="4">Bromo domain-containing protein</fullName>
    </recommendedName>
</protein>
<evidence type="ECO:0000256" key="2">
    <source>
        <dbReference type="PROSITE-ProRule" id="PRU00035"/>
    </source>
</evidence>
<dbReference type="CDD" id="cd04369">
    <property type="entry name" value="Bromodomain"/>
    <property type="match status" value="1"/>
</dbReference>
<dbReference type="Proteomes" id="UP000494165">
    <property type="component" value="Unassembled WGS sequence"/>
</dbReference>
<reference evidence="5 6" key="1">
    <citation type="submission" date="2020-04" db="EMBL/GenBank/DDBJ databases">
        <authorList>
            <person name="Alioto T."/>
            <person name="Alioto T."/>
            <person name="Gomez Garrido J."/>
        </authorList>
    </citation>
    <scope>NUCLEOTIDE SEQUENCE [LARGE SCALE GENOMIC DNA]</scope>
</reference>
<dbReference type="AlphaFoldDB" id="A0A8S1E0V0"/>
<gene>
    <name evidence="5" type="ORF">CLODIP_2_CD03051</name>
</gene>
<organism evidence="5 6">
    <name type="scientific">Cloeon dipterum</name>
    <dbReference type="NCBI Taxonomy" id="197152"/>
    <lineage>
        <taxon>Eukaryota</taxon>
        <taxon>Metazoa</taxon>
        <taxon>Ecdysozoa</taxon>
        <taxon>Arthropoda</taxon>
        <taxon>Hexapoda</taxon>
        <taxon>Insecta</taxon>
        <taxon>Pterygota</taxon>
        <taxon>Palaeoptera</taxon>
        <taxon>Ephemeroptera</taxon>
        <taxon>Pisciforma</taxon>
        <taxon>Baetidae</taxon>
        <taxon>Cloeon</taxon>
    </lineage>
</organism>
<dbReference type="GO" id="GO:0005634">
    <property type="term" value="C:nucleus"/>
    <property type="evidence" value="ECO:0007669"/>
    <property type="project" value="TreeGrafter"/>
</dbReference>
<sequence length="350" mass="40782">MKATTLLLTAIPFTTNILNILPCKRHCRCQNILFLSTLRIKTSHHPCCSLVAACCITMSKQSEPSRQARKTRSSNNASKEAAELERPSPPISSETYQIEDGQVNLPYLPKQKPFCRPYVLELIKKEIEKRWNKEYMEPFQEPVNENTLDLPGYYSKIKHPMDMGTVLKRLQHKYYADPSDCYTDMKLVVENCKIFNVPDSYIVGQAKKLFSEIEEIERTLPHHRKYTAWVDSEGNILNEGSSRSRKRSESAPPLGSDKASKLETVEEMSASQSDLYSWVTFAKERWASYERVWRLKRLKKFGKERVEQMEREAREQWKQESELLEKMRLDFNASQAARQEPPTPDYRDID</sequence>
<dbReference type="PRINTS" id="PR00503">
    <property type="entry name" value="BROMODOMAIN"/>
</dbReference>
<dbReference type="PANTHER" id="PTHR22880">
    <property type="entry name" value="FALZ-RELATED BROMODOMAIN-CONTAINING PROTEINS"/>
    <property type="match status" value="1"/>
</dbReference>
<dbReference type="InterPro" id="IPR036427">
    <property type="entry name" value="Bromodomain-like_sf"/>
</dbReference>
<dbReference type="GO" id="GO:0006338">
    <property type="term" value="P:chromatin remodeling"/>
    <property type="evidence" value="ECO:0007669"/>
    <property type="project" value="TreeGrafter"/>
</dbReference>
<dbReference type="InterPro" id="IPR001487">
    <property type="entry name" value="Bromodomain"/>
</dbReference>
<dbReference type="SUPFAM" id="SSF47370">
    <property type="entry name" value="Bromodomain"/>
    <property type="match status" value="1"/>
</dbReference>
<evidence type="ECO:0000313" key="6">
    <source>
        <dbReference type="Proteomes" id="UP000494165"/>
    </source>
</evidence>
<dbReference type="PROSITE" id="PS50014">
    <property type="entry name" value="BROMODOMAIN_2"/>
    <property type="match status" value="1"/>
</dbReference>